<keyword evidence="3" id="KW-1185">Reference proteome</keyword>
<proteinExistence type="predicted"/>
<protein>
    <submittedName>
        <fullName evidence="2">Uncharacterized protein</fullName>
    </submittedName>
</protein>
<dbReference type="HOGENOM" id="CLU_3420693_0_0_1"/>
<reference evidence="3" key="1">
    <citation type="submission" date="2011-05" db="EMBL/GenBank/DDBJ databases">
        <authorList>
            <person name="Richards S.R."/>
            <person name="Qu J."/>
            <person name="Jiang H."/>
            <person name="Jhangiani S.N."/>
            <person name="Agravi P."/>
            <person name="Goodspeed R."/>
            <person name="Gross S."/>
            <person name="Mandapat C."/>
            <person name="Jackson L."/>
            <person name="Mathew T."/>
            <person name="Pu L."/>
            <person name="Thornton R."/>
            <person name="Saada N."/>
            <person name="Wilczek-Boney K.B."/>
            <person name="Lee S."/>
            <person name="Kovar C."/>
            <person name="Wu Y."/>
            <person name="Scherer S.E."/>
            <person name="Worley K.C."/>
            <person name="Muzny D.M."/>
            <person name="Gibbs R."/>
        </authorList>
    </citation>
    <scope>NUCLEOTIDE SEQUENCE</scope>
    <source>
        <strain evidence="3">Brora</strain>
    </source>
</reference>
<evidence type="ECO:0000313" key="3">
    <source>
        <dbReference type="Proteomes" id="UP000014500"/>
    </source>
</evidence>
<name>T1JJA7_STRMM</name>
<sequence length="25" mass="2741">KLRFTSSTRSNSSNSLVSQANIELT</sequence>
<dbReference type="EMBL" id="JH430232">
    <property type="status" value="NOT_ANNOTATED_CDS"/>
    <property type="molecule type" value="Genomic_DNA"/>
</dbReference>
<accession>T1JJA7</accession>
<evidence type="ECO:0000313" key="2">
    <source>
        <dbReference type="EnsemblMetazoa" id="SMAR013937-PA"/>
    </source>
</evidence>
<feature type="region of interest" description="Disordered" evidence="1">
    <location>
        <begin position="1"/>
        <end position="25"/>
    </location>
</feature>
<dbReference type="Proteomes" id="UP000014500">
    <property type="component" value="Unassembled WGS sequence"/>
</dbReference>
<dbReference type="AlphaFoldDB" id="T1JJA7"/>
<dbReference type="EnsemblMetazoa" id="SMAR013937-RA">
    <property type="protein sequence ID" value="SMAR013937-PA"/>
    <property type="gene ID" value="SMAR013937"/>
</dbReference>
<organism evidence="2 3">
    <name type="scientific">Strigamia maritima</name>
    <name type="common">European centipede</name>
    <name type="synonym">Geophilus maritimus</name>
    <dbReference type="NCBI Taxonomy" id="126957"/>
    <lineage>
        <taxon>Eukaryota</taxon>
        <taxon>Metazoa</taxon>
        <taxon>Ecdysozoa</taxon>
        <taxon>Arthropoda</taxon>
        <taxon>Myriapoda</taxon>
        <taxon>Chilopoda</taxon>
        <taxon>Pleurostigmophora</taxon>
        <taxon>Geophilomorpha</taxon>
        <taxon>Linotaeniidae</taxon>
        <taxon>Strigamia</taxon>
    </lineage>
</organism>
<evidence type="ECO:0000256" key="1">
    <source>
        <dbReference type="SAM" id="MobiDB-lite"/>
    </source>
</evidence>
<feature type="compositionally biased region" description="Low complexity" evidence="1">
    <location>
        <begin position="1"/>
        <end position="18"/>
    </location>
</feature>
<reference evidence="2" key="2">
    <citation type="submission" date="2015-02" db="UniProtKB">
        <authorList>
            <consortium name="EnsemblMetazoa"/>
        </authorList>
    </citation>
    <scope>IDENTIFICATION</scope>
</reference>